<organism evidence="1 2">
    <name type="scientific">Petromyces alliaceus</name>
    <name type="common">Aspergillus alliaceus</name>
    <dbReference type="NCBI Taxonomy" id="209559"/>
    <lineage>
        <taxon>Eukaryota</taxon>
        <taxon>Fungi</taxon>
        <taxon>Dikarya</taxon>
        <taxon>Ascomycota</taxon>
        <taxon>Pezizomycotina</taxon>
        <taxon>Eurotiomycetes</taxon>
        <taxon>Eurotiomycetidae</taxon>
        <taxon>Eurotiales</taxon>
        <taxon>Aspergillaceae</taxon>
        <taxon>Aspergillus</taxon>
        <taxon>Aspergillus subgen. Circumdati</taxon>
    </lineage>
</organism>
<comment type="caution">
    <text evidence="1">The sequence shown here is derived from an EMBL/GenBank/DDBJ whole genome shotgun (WGS) entry which is preliminary data.</text>
</comment>
<accession>A0A8H6A8Q0</accession>
<evidence type="ECO:0000313" key="2">
    <source>
        <dbReference type="Proteomes" id="UP000541154"/>
    </source>
</evidence>
<name>A0A8H6A8Q0_PETAA</name>
<dbReference type="AlphaFoldDB" id="A0A8H6A8Q0"/>
<evidence type="ECO:0000313" key="1">
    <source>
        <dbReference type="EMBL" id="KAF5862581.1"/>
    </source>
</evidence>
<proteinExistence type="predicted"/>
<sequence>MTAIIQGRSNVIDRTNAAIARIKALYAHASGVSFPKLGSFHGPVNPSTDVSLPSIFRDGLLIEACEATACPNPIGNGSFSGPVIDMTPSMSESNISEDQHVLFAQLREPTKTTMQDWLLKEDDPETLRSLHASLGQEFQELNPTHGANSAQTLGPYSAFDLQDIELDFIPSSNYLQVHNYSADARSSDMDDIALDNNESLAAATKLKQTVEGPQQPVTASQSLNNRLLNSAQHNKCDCSYISEGDQIITPAAGNSMQNIPYPNHACYCWRELTDILEKIELKDNTLETLEQSSVELALSFQRRAVEKCTAMIACNYCRSSSERMMLLGLIVHKLVMKFGDLIRVCQGKGIFQALPDPHPSSSNDQAAWSLIRSQVSASSSNIYFPNTTNMERRLFLGDYEVRSAEWAPLMKTLITLYAEKLESLLSCCKTWATAANQSAMLAMFSNVEEQFKIISAIL</sequence>
<reference evidence="1 2" key="1">
    <citation type="submission" date="2019-04" db="EMBL/GenBank/DDBJ databases">
        <title>Aspergillus burnettii sp. nov., novel species from soil in southeast Queensland.</title>
        <authorList>
            <person name="Gilchrist C.L.M."/>
            <person name="Pitt J.I."/>
            <person name="Lange L."/>
            <person name="Lacey H.J."/>
            <person name="Vuong D."/>
            <person name="Midgley D.J."/>
            <person name="Greenfield P."/>
            <person name="Bradbury M."/>
            <person name="Lacey E."/>
            <person name="Busk P.K."/>
            <person name="Pilgaard B."/>
            <person name="Chooi Y.H."/>
            <person name="Piggott A.M."/>
        </authorList>
    </citation>
    <scope>NUCLEOTIDE SEQUENCE [LARGE SCALE GENOMIC DNA]</scope>
    <source>
        <strain evidence="1 2">FRR 5400</strain>
    </source>
</reference>
<dbReference type="Proteomes" id="UP000541154">
    <property type="component" value="Unassembled WGS sequence"/>
</dbReference>
<keyword evidence="2" id="KW-1185">Reference proteome</keyword>
<dbReference type="EMBL" id="SPNV01000070">
    <property type="protein sequence ID" value="KAF5862581.1"/>
    <property type="molecule type" value="Genomic_DNA"/>
</dbReference>
<gene>
    <name evidence="1" type="ORF">ETB97_011485</name>
</gene>
<protein>
    <submittedName>
        <fullName evidence="1">Uncharacterized protein</fullName>
    </submittedName>
</protein>